<dbReference type="GO" id="GO:0016799">
    <property type="term" value="F:hydrolase activity, hydrolyzing N-glycosyl compounds"/>
    <property type="evidence" value="ECO:0007669"/>
    <property type="project" value="InterPro"/>
</dbReference>
<feature type="domain" description="Apiosidase-like catalytic" evidence="2">
    <location>
        <begin position="441"/>
        <end position="776"/>
    </location>
</feature>
<reference evidence="4" key="1">
    <citation type="submission" date="2023-05" db="EMBL/GenBank/DDBJ databases">
        <title>Anaerotaeda fermentans gen. nov., sp. nov., a novel anaerobic planctomycete of the new family within the order Sedimentisphaerales isolated from Taman Peninsula, Russia.</title>
        <authorList>
            <person name="Khomyakova M.A."/>
            <person name="Merkel A.Y."/>
            <person name="Slobodkin A.I."/>
        </authorList>
    </citation>
    <scope>NUCLEOTIDE SEQUENCE</scope>
    <source>
        <strain evidence="4">M17dextr</strain>
    </source>
</reference>
<dbReference type="PANTHER" id="PTHR37836:SF3">
    <property type="entry name" value="ENDOGLUCANASE"/>
    <property type="match status" value="1"/>
</dbReference>
<dbReference type="InterPro" id="IPR036452">
    <property type="entry name" value="Ribo_hydro-like"/>
</dbReference>
<dbReference type="InterPro" id="IPR013783">
    <property type="entry name" value="Ig-like_fold"/>
</dbReference>
<sequence length="1314" mass="146752">MRITLQLLFLAALCLLAVSGISLGQSNPEKIRVILDTDANNELDDQHAIAYLLFNGDVFDVEAITVNRTRAGGGVDQHLAEARRVVELCGLDGQIPVLRGADKSFEEIKGQLDRPDFDGAEAVNFIIERAKAADSRRLVLLPVGKLTNIALALAKEPSIIPKVRVVWLGSNYPDPGEYNQVNDEPSLNYILDTGVDFEIAIVRYGKPSGTDAVRATLDEIRKIMPGKGPKVSPPVTGRHGGEFSCFGDYAISLFKNITLHGDPPSRALFDMAAVAIVKNPAWARAVEIPAPILKDGRWVDRPDNPRKIILWENFDRDAIMADFYDRMTNYQLAQPGRAAQWEPVELMFIADRDYANPYTDIDLHVEFRGPDQRTLRRPAFWDGGRTWIVRLAAPATGRWTWRSECSQPNDGGLHHRHGELQVSAYGGDHPLTRHGLLKMSPGKRNVIHQDGTPFVMVADTPWALPWRGTVEAVTEYACDRQAKGFNAALLMTVQPDRDARGPRNRHEVGGFDVGFEDLPDGHLNRLRPEYFQMMDRLLDILHAHGIVPVLQPVFQGYGWKGQRVLGTHAVPAEYARYCRYLVARYGARPAMWLVSGDGVGAYPCTIAGGEEVERWDAYRQPTGFHYNPFDDYQPSNQAKDKCFHYNRSMQDAPWLDFQWCQTGHGGKHLPDKVRRMHDNLPIKAVANGEPTYEGIRDANNGAGWWQGHEAWLNLTAAGTMGVVYGAGGLWQWKLFADEPGWPAWANAPGRSWREAMQQEGSRYVGYVGRALADYDITDMTKLPDLGPQAVGKPGELYIVYLPEGGSATLTGLQRALPYRWFNPRTGAFAGEGRVDAQSPSLAAPSAEPWVLLAGSSSSGSPAASVEASSNRIRPYEANPRYWQYKGQPVLLLGGSDTVNPFNRPDALPPSGLESHLDLLVSVGGNYIRNTMATYSDGDLWPYHRDAKTGRYDLDRFNAQYWQRFDDFLRMTRDRDIIVQIEVFDRFDYARGSWDVNPFNPKNNTNYTADESGLQEAISSHPGQRENPFFRSLPELEDNPSLLARQETLVEKMLSISLGYGNVLYCISNETNDSEEWSRHWAKFIRAKAAEAGAGVEVTEMWDAWNLNSPMHRRTFDHPDLYSYVDISQNNHQVGQTHWDNMQAARKLIAEPPRPMNNVKIYGGERHGGSVVEATRKLWHNILGGCASARFHRPGPRPGLYGVGLSELAQTHLKSVRIFTDEFNVFVAEPDNGLLSSRAENEAYCAADRGRQYAVYFPDGGAVTVDVSAAQGPLEVRWLDINRSAWQEAETVAPSRALKLETPGKGQWAVLILAR</sequence>
<dbReference type="InterPro" id="IPR017853">
    <property type="entry name" value="GH"/>
</dbReference>
<dbReference type="EMBL" id="JASCXX010000033">
    <property type="protein sequence ID" value="MDI6451341.1"/>
    <property type="molecule type" value="Genomic_DNA"/>
</dbReference>
<proteinExistence type="predicted"/>
<feature type="domain" description="Inosine/uridine-preferring nucleoside hydrolase" evidence="1">
    <location>
        <begin position="33"/>
        <end position="196"/>
    </location>
</feature>
<dbReference type="InterPro" id="IPR001910">
    <property type="entry name" value="Inosine/uridine_hydrolase_dom"/>
</dbReference>
<evidence type="ECO:0000259" key="3">
    <source>
        <dbReference type="Pfam" id="PF16586"/>
    </source>
</evidence>
<dbReference type="Gene3D" id="2.60.40.10">
    <property type="entry name" value="Immunoglobulins"/>
    <property type="match status" value="1"/>
</dbReference>
<dbReference type="Pfam" id="PF01156">
    <property type="entry name" value="IU_nuc_hydro"/>
    <property type="match status" value="1"/>
</dbReference>
<dbReference type="InterPro" id="IPR025277">
    <property type="entry name" value="Apiosidase-like_cat_dom"/>
</dbReference>
<comment type="caution">
    <text evidence="4">The sequence shown here is derived from an EMBL/GenBank/DDBJ whole genome shotgun (WGS) entry which is preliminary data.</text>
</comment>
<dbReference type="Pfam" id="PF13204">
    <property type="entry name" value="Apiosidase"/>
    <property type="match status" value="1"/>
</dbReference>
<protein>
    <submittedName>
        <fullName evidence="4">DUF4038 domain-containing protein</fullName>
    </submittedName>
</protein>
<feature type="domain" description="DUF5060" evidence="3">
    <location>
        <begin position="339"/>
        <end position="405"/>
    </location>
</feature>
<dbReference type="SUPFAM" id="SSF51445">
    <property type="entry name" value="(Trans)glycosidases"/>
    <property type="match status" value="2"/>
</dbReference>
<evidence type="ECO:0000313" key="5">
    <source>
        <dbReference type="Proteomes" id="UP001431776"/>
    </source>
</evidence>
<evidence type="ECO:0000259" key="1">
    <source>
        <dbReference type="Pfam" id="PF01156"/>
    </source>
</evidence>
<organism evidence="4 5">
    <name type="scientific">Anaerobaca lacustris</name>
    <dbReference type="NCBI Taxonomy" id="3044600"/>
    <lineage>
        <taxon>Bacteria</taxon>
        <taxon>Pseudomonadati</taxon>
        <taxon>Planctomycetota</taxon>
        <taxon>Phycisphaerae</taxon>
        <taxon>Sedimentisphaerales</taxon>
        <taxon>Anaerobacaceae</taxon>
        <taxon>Anaerobaca</taxon>
    </lineage>
</organism>
<dbReference type="InterPro" id="IPR032260">
    <property type="entry name" value="DUF5060"/>
</dbReference>
<evidence type="ECO:0000313" key="4">
    <source>
        <dbReference type="EMBL" id="MDI6451341.1"/>
    </source>
</evidence>
<dbReference type="SUPFAM" id="SSF53590">
    <property type="entry name" value="Nucleoside hydrolase"/>
    <property type="match status" value="1"/>
</dbReference>
<name>A0AAW6U024_9BACT</name>
<accession>A0AAW6U024</accession>
<dbReference type="Gene3D" id="3.90.245.10">
    <property type="entry name" value="Ribonucleoside hydrolase-like"/>
    <property type="match status" value="1"/>
</dbReference>
<dbReference type="PANTHER" id="PTHR37836">
    <property type="entry name" value="LMO1036 PROTEIN"/>
    <property type="match status" value="1"/>
</dbReference>
<dbReference type="Gene3D" id="3.20.20.80">
    <property type="entry name" value="Glycosidases"/>
    <property type="match status" value="2"/>
</dbReference>
<dbReference type="RefSeq" id="WP_349246747.1">
    <property type="nucleotide sequence ID" value="NZ_JASCXX010000033.1"/>
</dbReference>
<dbReference type="Proteomes" id="UP001431776">
    <property type="component" value="Unassembled WGS sequence"/>
</dbReference>
<dbReference type="Pfam" id="PF16586">
    <property type="entry name" value="DUF5060"/>
    <property type="match status" value="1"/>
</dbReference>
<keyword evidence="5" id="KW-1185">Reference proteome</keyword>
<gene>
    <name evidence="4" type="ORF">QJ522_19930</name>
</gene>
<evidence type="ECO:0000259" key="2">
    <source>
        <dbReference type="Pfam" id="PF13204"/>
    </source>
</evidence>